<evidence type="ECO:0000313" key="6">
    <source>
        <dbReference type="Proteomes" id="UP000295765"/>
    </source>
</evidence>
<evidence type="ECO:0000256" key="3">
    <source>
        <dbReference type="SAM" id="SignalP"/>
    </source>
</evidence>
<reference evidence="5 6" key="1">
    <citation type="submission" date="2019-03" db="EMBL/GenBank/DDBJ databases">
        <title>Genomic Encyclopedia of Type Strains, Phase IV (KMG-IV): sequencing the most valuable type-strain genomes for metagenomic binning, comparative biology and taxonomic classification.</title>
        <authorList>
            <person name="Goeker M."/>
        </authorList>
    </citation>
    <scope>NUCLEOTIDE SEQUENCE [LARGE SCALE GENOMIC DNA]</scope>
    <source>
        <strain evidence="5 6">DSM 25287</strain>
    </source>
</reference>
<dbReference type="InterPro" id="IPR051010">
    <property type="entry name" value="BCAA_transport"/>
</dbReference>
<evidence type="ECO:0000313" key="5">
    <source>
        <dbReference type="EMBL" id="TCO80983.1"/>
    </source>
</evidence>
<feature type="domain" description="Leucine-binding protein" evidence="4">
    <location>
        <begin position="31"/>
        <end position="367"/>
    </location>
</feature>
<dbReference type="PANTHER" id="PTHR30483">
    <property type="entry name" value="LEUCINE-SPECIFIC-BINDING PROTEIN"/>
    <property type="match status" value="1"/>
</dbReference>
<keyword evidence="6" id="KW-1185">Reference proteome</keyword>
<dbReference type="CDD" id="cd06327">
    <property type="entry name" value="PBP1_SBP-like"/>
    <property type="match status" value="1"/>
</dbReference>
<dbReference type="SUPFAM" id="SSF53822">
    <property type="entry name" value="Periplasmic binding protein-like I"/>
    <property type="match status" value="1"/>
</dbReference>
<sequence>MHFARTLAATAVTVALTAGAAAHAAISDDAVKIGILTDLSGTYSDLAGPGVVVAAEMAIADVGGKVAGKPVVLLKADHQNKADIAANKAREWGDVEKVDAYVDLVTTSTALAVMEIAKQNQKVVLISGAGSSRITNEDCNPTTVHWTYDTYALAKGTGSAVVKEGGKTWFFLTADYAFGQNLQKDVAAVVEANGGKVLGAVKHPFPASDFSSFILQAQASGAQVIGLANAGSDTTNAIKAANEFGVVQGGQKLAGLLVFISDVHSLGLPVAQGLTLTTGFYWDYDDKTREWSKRFFDKTGKMPTMVQAGVYSSLMHYFKAIEATGSDDGPTVVKKMKETPVEDFFARNGKIREDGRMVHDMYLAEVKKPAESKAPWDYYKILRVIPGDEAYLPLAESKCPLVKKS</sequence>
<protein>
    <submittedName>
        <fullName evidence="5">Amino acid/amide ABC transporter substrate-binding protein (HAAT family)</fullName>
    </submittedName>
</protein>
<keyword evidence="2 3" id="KW-0732">Signal</keyword>
<dbReference type="PANTHER" id="PTHR30483:SF6">
    <property type="entry name" value="PERIPLASMIC BINDING PROTEIN OF ABC TRANSPORTER FOR NATURAL AMINO ACIDS"/>
    <property type="match status" value="1"/>
</dbReference>
<dbReference type="RefSeq" id="WP_132542116.1">
    <property type="nucleotide sequence ID" value="NZ_SLWY01000010.1"/>
</dbReference>
<dbReference type="Gene3D" id="3.40.50.2300">
    <property type="match status" value="2"/>
</dbReference>
<dbReference type="InterPro" id="IPR028082">
    <property type="entry name" value="Peripla_BP_I"/>
</dbReference>
<dbReference type="AlphaFoldDB" id="A0A4R2L3L9"/>
<evidence type="ECO:0000256" key="1">
    <source>
        <dbReference type="ARBA" id="ARBA00010062"/>
    </source>
</evidence>
<dbReference type="OrthoDB" id="5794591at2"/>
<comment type="caution">
    <text evidence="5">The sequence shown here is derived from an EMBL/GenBank/DDBJ whole genome shotgun (WGS) entry which is preliminary data.</text>
</comment>
<name>A0A4R2L3L9_9GAMM</name>
<gene>
    <name evidence="5" type="ORF">EV699_1105</name>
</gene>
<organism evidence="5 6">
    <name type="scientific">Plasticicumulans lactativorans</name>
    <dbReference type="NCBI Taxonomy" id="1133106"/>
    <lineage>
        <taxon>Bacteria</taxon>
        <taxon>Pseudomonadati</taxon>
        <taxon>Pseudomonadota</taxon>
        <taxon>Gammaproteobacteria</taxon>
        <taxon>Candidatus Competibacteraceae</taxon>
        <taxon>Plasticicumulans</taxon>
    </lineage>
</organism>
<dbReference type="Pfam" id="PF13458">
    <property type="entry name" value="Peripla_BP_6"/>
    <property type="match status" value="1"/>
</dbReference>
<evidence type="ECO:0000259" key="4">
    <source>
        <dbReference type="Pfam" id="PF13458"/>
    </source>
</evidence>
<feature type="signal peptide" evidence="3">
    <location>
        <begin position="1"/>
        <end position="24"/>
    </location>
</feature>
<feature type="chain" id="PRO_5020719106" evidence="3">
    <location>
        <begin position="25"/>
        <end position="405"/>
    </location>
</feature>
<accession>A0A4R2L3L9</accession>
<dbReference type="Proteomes" id="UP000295765">
    <property type="component" value="Unassembled WGS sequence"/>
</dbReference>
<comment type="similarity">
    <text evidence="1">Belongs to the leucine-binding protein family.</text>
</comment>
<dbReference type="InterPro" id="IPR028081">
    <property type="entry name" value="Leu-bd"/>
</dbReference>
<evidence type="ECO:0000256" key="2">
    <source>
        <dbReference type="ARBA" id="ARBA00022729"/>
    </source>
</evidence>
<dbReference type="EMBL" id="SLWY01000010">
    <property type="protein sequence ID" value="TCO80983.1"/>
    <property type="molecule type" value="Genomic_DNA"/>
</dbReference>
<proteinExistence type="inferred from homology"/>